<dbReference type="InterPro" id="IPR029063">
    <property type="entry name" value="SAM-dependent_MTases_sf"/>
</dbReference>
<keyword evidence="2" id="KW-0489">Methyltransferase</keyword>
<feature type="domain" description="Methyltransferase" evidence="1">
    <location>
        <begin position="66"/>
        <end position="165"/>
    </location>
</feature>
<keyword evidence="2" id="KW-0808">Transferase</keyword>
<dbReference type="SUPFAM" id="SSF53335">
    <property type="entry name" value="S-adenosyl-L-methionine-dependent methyltransferases"/>
    <property type="match status" value="1"/>
</dbReference>
<accession>A0ABT5JQD8</accession>
<evidence type="ECO:0000259" key="1">
    <source>
        <dbReference type="Pfam" id="PF13649"/>
    </source>
</evidence>
<dbReference type="GO" id="GO:0032259">
    <property type="term" value="P:methylation"/>
    <property type="evidence" value="ECO:0007669"/>
    <property type="project" value="UniProtKB-KW"/>
</dbReference>
<evidence type="ECO:0000313" key="2">
    <source>
        <dbReference type="EMBL" id="MDC8754739.1"/>
    </source>
</evidence>
<evidence type="ECO:0000313" key="3">
    <source>
        <dbReference type="Proteomes" id="UP001216558"/>
    </source>
</evidence>
<proteinExistence type="predicted"/>
<reference evidence="2 3" key="1">
    <citation type="submission" date="2022-10" db="EMBL/GenBank/DDBJ databases">
        <title>Erythrobacter sp. sf7 Genome sequencing.</title>
        <authorList>
            <person name="Park S."/>
        </authorList>
    </citation>
    <scope>NUCLEOTIDE SEQUENCE [LARGE SCALE GENOMIC DNA]</scope>
    <source>
        <strain evidence="3">sf7</strain>
    </source>
</reference>
<dbReference type="Pfam" id="PF13649">
    <property type="entry name" value="Methyltransf_25"/>
    <property type="match status" value="1"/>
</dbReference>
<organism evidence="2 3">
    <name type="scientific">Erythrobacter fulvus</name>
    <dbReference type="NCBI Taxonomy" id="2987523"/>
    <lineage>
        <taxon>Bacteria</taxon>
        <taxon>Pseudomonadati</taxon>
        <taxon>Pseudomonadota</taxon>
        <taxon>Alphaproteobacteria</taxon>
        <taxon>Sphingomonadales</taxon>
        <taxon>Erythrobacteraceae</taxon>
        <taxon>Erythrobacter/Porphyrobacter group</taxon>
        <taxon>Erythrobacter</taxon>
    </lineage>
</organism>
<dbReference type="RefSeq" id="WP_273677894.1">
    <property type="nucleotide sequence ID" value="NZ_JAQQXQ010000006.1"/>
</dbReference>
<dbReference type="EMBL" id="JAQQXQ010000006">
    <property type="protein sequence ID" value="MDC8754739.1"/>
    <property type="molecule type" value="Genomic_DNA"/>
</dbReference>
<name>A0ABT5JQD8_9SPHN</name>
<dbReference type="InterPro" id="IPR041698">
    <property type="entry name" value="Methyltransf_25"/>
</dbReference>
<sequence length="217" mass="24240">MNVHQPNRKLPRNRRKGIWQFAEAATTFFRGFLEHPGMVASVVPSSRSTINAMLLPIDWARCRLFVEFGPGVGTFTNHILDCLPEDSTLLAIDTNPRFVEYLRNTIHDPRLQVVLGSAADVESFVRAAGHSRADYVISGLPFSSLPLETAEQIVDATYAVMAEGGAFMTYQFRRTARRLTEGRFERVDTGLALSNVPPCVLVWGWKLKDCAVREAAE</sequence>
<keyword evidence="3" id="KW-1185">Reference proteome</keyword>
<comment type="caution">
    <text evidence="2">The sequence shown here is derived from an EMBL/GenBank/DDBJ whole genome shotgun (WGS) entry which is preliminary data.</text>
</comment>
<dbReference type="Proteomes" id="UP001216558">
    <property type="component" value="Unassembled WGS sequence"/>
</dbReference>
<dbReference type="Gene3D" id="3.40.50.150">
    <property type="entry name" value="Vaccinia Virus protein VP39"/>
    <property type="match status" value="1"/>
</dbReference>
<dbReference type="GO" id="GO:0008168">
    <property type="term" value="F:methyltransferase activity"/>
    <property type="evidence" value="ECO:0007669"/>
    <property type="project" value="UniProtKB-KW"/>
</dbReference>
<gene>
    <name evidence="2" type="ORF">OIK40_08805</name>
</gene>
<protein>
    <submittedName>
        <fullName evidence="2">Methyltransferase domain-containing protein</fullName>
    </submittedName>
</protein>